<dbReference type="EMBL" id="DTGG01000134">
    <property type="protein sequence ID" value="HFZ09360.1"/>
    <property type="molecule type" value="Genomic_DNA"/>
</dbReference>
<sequence length="164" mass="18311">MRGAKFLLALIALMVVVVDAKIVFDNSKLSSNNSKSEGAPVFTQIWVASKECPSPLYIEDERGKRATENCPIEESDEQISLSKNKDEEIKWELNINCFHKKTFFIVFPSKKIMPAIGDLTIDNRIAEKEIHIGGKIKVTIDPAAKETVFSDGKSIQKISIKEGK</sequence>
<protein>
    <submittedName>
        <fullName evidence="1">Uncharacterized protein</fullName>
    </submittedName>
</protein>
<proteinExistence type="predicted"/>
<gene>
    <name evidence="1" type="ORF">ENV41_04430</name>
</gene>
<evidence type="ECO:0000313" key="1">
    <source>
        <dbReference type="EMBL" id="HFZ09360.1"/>
    </source>
</evidence>
<name>A0A7V3N6G1_UNCC3</name>
<reference evidence="1" key="1">
    <citation type="journal article" date="2020" name="mSystems">
        <title>Genome- and Community-Level Interaction Insights into Carbon Utilization and Element Cycling Functions of Hydrothermarchaeota in Hydrothermal Sediment.</title>
        <authorList>
            <person name="Zhou Z."/>
            <person name="Liu Y."/>
            <person name="Xu W."/>
            <person name="Pan J."/>
            <person name="Luo Z.H."/>
            <person name="Li M."/>
        </authorList>
    </citation>
    <scope>NUCLEOTIDE SEQUENCE [LARGE SCALE GENOMIC DNA]</scope>
    <source>
        <strain evidence="1">SpSt-757</strain>
    </source>
</reference>
<accession>A0A7V3N6G1</accession>
<organism evidence="1">
    <name type="scientific">candidate division CPR3 bacterium</name>
    <dbReference type="NCBI Taxonomy" id="2268181"/>
    <lineage>
        <taxon>Bacteria</taxon>
        <taxon>Bacteria division CPR3</taxon>
    </lineage>
</organism>
<dbReference type="AlphaFoldDB" id="A0A7V3N6G1"/>
<comment type="caution">
    <text evidence="1">The sequence shown here is derived from an EMBL/GenBank/DDBJ whole genome shotgun (WGS) entry which is preliminary data.</text>
</comment>